<evidence type="ECO:0000313" key="8">
    <source>
        <dbReference type="Proteomes" id="UP000002368"/>
    </source>
</evidence>
<dbReference type="Gene3D" id="3.30.1360.40">
    <property type="match status" value="1"/>
</dbReference>
<dbReference type="AlphaFoldDB" id="D5WPI1"/>
<comment type="function">
    <text evidence="5">Responsible for the release of ribosomes from messenger RNA at the termination of protein biosynthesis. May increase the efficiency of translation by recycling ribosomes from one round of translation to another.</text>
</comment>
<dbReference type="STRING" id="562970.Btus_1528"/>
<dbReference type="InterPro" id="IPR002661">
    <property type="entry name" value="Ribosome_recyc_fac"/>
</dbReference>
<dbReference type="CDD" id="cd00520">
    <property type="entry name" value="RRF"/>
    <property type="match status" value="1"/>
</dbReference>
<dbReference type="NCBIfam" id="TIGR00496">
    <property type="entry name" value="frr"/>
    <property type="match status" value="1"/>
</dbReference>
<dbReference type="Pfam" id="PF01765">
    <property type="entry name" value="RRF"/>
    <property type="match status" value="1"/>
</dbReference>
<keyword evidence="8" id="KW-1185">Reference proteome</keyword>
<feature type="domain" description="Ribosome recycling factor" evidence="6">
    <location>
        <begin position="19"/>
        <end position="181"/>
    </location>
</feature>
<evidence type="ECO:0000256" key="3">
    <source>
        <dbReference type="ARBA" id="ARBA00022490"/>
    </source>
</evidence>
<gene>
    <name evidence="5" type="primary">frr</name>
    <name evidence="7" type="ordered locus">Btus_1528</name>
</gene>
<comment type="subcellular location">
    <subcellularLocation>
        <location evidence="1 5">Cytoplasm</location>
    </subcellularLocation>
</comment>
<comment type="similarity">
    <text evidence="2 5">Belongs to the RRF family.</text>
</comment>
<keyword evidence="3 5" id="KW-0963">Cytoplasm</keyword>
<organism evidence="7 8">
    <name type="scientific">Kyrpidia tusciae (strain DSM 2912 / NBRC 15312 / T2)</name>
    <name type="common">Bacillus tusciae</name>
    <dbReference type="NCBI Taxonomy" id="562970"/>
    <lineage>
        <taxon>Bacteria</taxon>
        <taxon>Bacillati</taxon>
        <taxon>Bacillota</taxon>
        <taxon>Bacilli</taxon>
        <taxon>Bacillales</taxon>
        <taxon>Alicyclobacillaceae</taxon>
        <taxon>Kyrpidia</taxon>
    </lineage>
</organism>
<dbReference type="PANTHER" id="PTHR20982:SF3">
    <property type="entry name" value="MITOCHONDRIAL RIBOSOME RECYCLING FACTOR PSEUDO 1"/>
    <property type="match status" value="1"/>
</dbReference>
<dbReference type="HOGENOM" id="CLU_073981_2_0_9"/>
<dbReference type="eggNOG" id="COG0233">
    <property type="taxonomic scope" value="Bacteria"/>
</dbReference>
<dbReference type="SUPFAM" id="SSF55194">
    <property type="entry name" value="Ribosome recycling factor, RRF"/>
    <property type="match status" value="1"/>
</dbReference>
<dbReference type="Gene3D" id="1.10.132.20">
    <property type="entry name" value="Ribosome-recycling factor"/>
    <property type="match status" value="1"/>
</dbReference>
<reference evidence="7 8" key="1">
    <citation type="journal article" date="2011" name="Stand. Genomic Sci.">
        <title>Complete genome sequence of the thermophilic, hydrogen-oxidizing Bacillus tusciae type strain (T2) and reclassification in the new genus, Kyrpidia gen. nov. as Kyrpidia tusciae comb. nov. and emendation of the family Alicyclobacillaceae da Costa and Rainey, 2010.</title>
        <authorList>
            <person name="Klenk H.P."/>
            <person name="Lapidus A."/>
            <person name="Chertkov O."/>
            <person name="Copeland A."/>
            <person name="Del Rio T.G."/>
            <person name="Nolan M."/>
            <person name="Lucas S."/>
            <person name="Chen F."/>
            <person name="Tice H."/>
            <person name="Cheng J.F."/>
            <person name="Han C."/>
            <person name="Bruce D."/>
            <person name="Goodwin L."/>
            <person name="Pitluck S."/>
            <person name="Pati A."/>
            <person name="Ivanova N."/>
            <person name="Mavromatis K."/>
            <person name="Daum C."/>
            <person name="Chen A."/>
            <person name="Palaniappan K."/>
            <person name="Chang Y.J."/>
            <person name="Land M."/>
            <person name="Hauser L."/>
            <person name="Jeffries C.D."/>
            <person name="Detter J.C."/>
            <person name="Rohde M."/>
            <person name="Abt B."/>
            <person name="Pukall R."/>
            <person name="Goker M."/>
            <person name="Bristow J."/>
            <person name="Markowitz V."/>
            <person name="Hugenholtz P."/>
            <person name="Eisen J.A."/>
        </authorList>
    </citation>
    <scope>NUCLEOTIDE SEQUENCE [LARGE SCALE GENOMIC DNA]</scope>
    <source>
        <strain evidence="7 8">DSM 2912</strain>
    </source>
</reference>
<evidence type="ECO:0000256" key="2">
    <source>
        <dbReference type="ARBA" id="ARBA00005912"/>
    </source>
</evidence>
<dbReference type="FunFam" id="1.10.132.20:FF:000001">
    <property type="entry name" value="Ribosome-recycling factor"/>
    <property type="match status" value="1"/>
</dbReference>
<dbReference type="EMBL" id="CP002017">
    <property type="protein sequence ID" value="ADG06240.1"/>
    <property type="molecule type" value="Genomic_DNA"/>
</dbReference>
<dbReference type="FunFam" id="3.30.1360.40:FF:000001">
    <property type="entry name" value="Ribosome-recycling factor"/>
    <property type="match status" value="1"/>
</dbReference>
<evidence type="ECO:0000256" key="5">
    <source>
        <dbReference type="HAMAP-Rule" id="MF_00040"/>
    </source>
</evidence>
<dbReference type="GO" id="GO:0005737">
    <property type="term" value="C:cytoplasm"/>
    <property type="evidence" value="ECO:0007669"/>
    <property type="project" value="UniProtKB-SubCell"/>
</dbReference>
<dbReference type="PANTHER" id="PTHR20982">
    <property type="entry name" value="RIBOSOME RECYCLING FACTOR"/>
    <property type="match status" value="1"/>
</dbReference>
<keyword evidence="4 5" id="KW-0648">Protein biosynthesis</keyword>
<dbReference type="InterPro" id="IPR023584">
    <property type="entry name" value="Ribosome_recyc_fac_dom"/>
</dbReference>
<dbReference type="Proteomes" id="UP000002368">
    <property type="component" value="Chromosome"/>
</dbReference>
<accession>D5WPI1</accession>
<name>D5WPI1_KYRT2</name>
<evidence type="ECO:0000256" key="1">
    <source>
        <dbReference type="ARBA" id="ARBA00004496"/>
    </source>
</evidence>
<dbReference type="InterPro" id="IPR036191">
    <property type="entry name" value="RRF_sf"/>
</dbReference>
<sequence length="184" mass="20903">MSDLMKQAEERMNKSLQALKKEFASVRAGRATPGLLDKVTVEYYGTSMPIHQLASITAPEPRLLVIQPWDKGALAEIEKAILKSDLGLTPTNDGQVIRLAIPQLTQERRQELARMVRKLAEESRVAIRNIRREANDEIRKSEKDGSVSEDEGRRLQERIQGLTDRFIEEIDRLLAAKEKEITEV</sequence>
<evidence type="ECO:0000313" key="7">
    <source>
        <dbReference type="EMBL" id="ADG06240.1"/>
    </source>
</evidence>
<dbReference type="HAMAP" id="MF_00040">
    <property type="entry name" value="RRF"/>
    <property type="match status" value="1"/>
</dbReference>
<protein>
    <recommendedName>
        <fullName evidence="5">Ribosome-recycling factor</fullName>
        <shortName evidence="5">RRF</shortName>
    </recommendedName>
    <alternativeName>
        <fullName evidence="5">Ribosome-releasing factor</fullName>
    </alternativeName>
</protein>
<dbReference type="GO" id="GO:0006415">
    <property type="term" value="P:translational termination"/>
    <property type="evidence" value="ECO:0007669"/>
    <property type="project" value="UniProtKB-UniRule"/>
</dbReference>
<evidence type="ECO:0000259" key="6">
    <source>
        <dbReference type="Pfam" id="PF01765"/>
    </source>
</evidence>
<evidence type="ECO:0000256" key="4">
    <source>
        <dbReference type="ARBA" id="ARBA00022917"/>
    </source>
</evidence>
<dbReference type="KEGG" id="bts:Btus_1528"/>
<dbReference type="GO" id="GO:0043023">
    <property type="term" value="F:ribosomal large subunit binding"/>
    <property type="evidence" value="ECO:0007669"/>
    <property type="project" value="TreeGrafter"/>
</dbReference>
<proteinExistence type="inferred from homology"/>